<evidence type="ECO:0000256" key="2">
    <source>
        <dbReference type="ARBA" id="ARBA00012513"/>
    </source>
</evidence>
<evidence type="ECO:0000256" key="7">
    <source>
        <dbReference type="ARBA" id="ARBA00022692"/>
    </source>
</evidence>
<reference evidence="22" key="2">
    <citation type="submission" date="2018-10" db="UniProtKB">
        <authorList>
            <consortium name="EnsemblPlants"/>
        </authorList>
    </citation>
    <scope>IDENTIFICATION</scope>
</reference>
<sequence length="637" mass="71092">MSPSCCWFLVFVAVWWLPLMLVVAEDQQRRDCSAKKCGNVSISDPFWLATKELERPCGSLDFEVTCNGTISSLRSSIPFNNGFKILNISYEEHSLYAIDLGKLDVLHANNSCRPPFPFYNTSSKLNHLFRIDPVNLNLILYNCTEEAAAGALARQDRGLVHTRMRCENKWEVLVRVGVPHDPSGHYASYALEGCAAIVVPVPGSSAGANASDYEGLIHDGFLLTWERPRGSTRMKTIFIIVGAVLGAGAIFLFVFFVLHQRKKKKQAIASNEFMRSGSSMTTYSKDLELGGSPHIFTFEELEVATDGFSASRELGDGGFGTVYKGKLKDGRVVAVKRLYKNNYRRVEQFLNEVDILSRLLHQNLVILYGCTSRMSRDLLLVYEFIANGTVADHLHGSRSAERGLTWPLRLNIAIETAEALAYLHAVEIIHRDVKTTNILLDNSFHVKVADFGLSRLFPLEVTHVSTVPQGTPGYVDPVYHQCYKLTDKSDVYSFGVVLVELISSKPAVDMSRSHSEINLANMALNRIQNHEVVQLVDPELGYDTDPETKRTIDRVAEVAFQCLQMERDLRPSIKEVVEILTCVRDGDCRAKSMKKKASQKEDAHLLTEGLQFSPDSVIHRFHSQSTNHSVASNASGL</sequence>
<keyword evidence="23" id="KW-1185">Reference proteome</keyword>
<dbReference type="Proteomes" id="UP000019116">
    <property type="component" value="Chromosome 3B"/>
</dbReference>
<dbReference type="Gramene" id="TraesCS3B02G049100.8">
    <property type="protein sequence ID" value="TraesCS3B02G049100.8"/>
    <property type="gene ID" value="TraesCS3B02G049100"/>
</dbReference>
<dbReference type="FunFam" id="3.30.200.20:FF:000214">
    <property type="entry name" value="WAK1-OsWAK receptor-like cytoplasmic kinase (OsWAK-RLCK)"/>
    <property type="match status" value="1"/>
</dbReference>
<reference evidence="22" key="1">
    <citation type="submission" date="2018-08" db="EMBL/GenBank/DDBJ databases">
        <authorList>
            <person name="Rossello M."/>
        </authorList>
    </citation>
    <scope>NUCLEOTIDE SEQUENCE [LARGE SCALE GENOMIC DNA]</scope>
    <source>
        <strain evidence="22">cv. Chinese Spring</strain>
    </source>
</reference>
<feature type="domain" description="Protein kinase" evidence="21">
    <location>
        <begin position="308"/>
        <end position="583"/>
    </location>
</feature>
<dbReference type="Pfam" id="PF13947">
    <property type="entry name" value="GUB_WAK_bind"/>
    <property type="match status" value="1"/>
</dbReference>
<keyword evidence="6" id="KW-0808">Transferase</keyword>
<dbReference type="EC" id="2.7.11.1" evidence="2"/>
<dbReference type="Gene3D" id="3.30.200.20">
    <property type="entry name" value="Phosphorylase Kinase, domain 1"/>
    <property type="match status" value="1"/>
</dbReference>
<dbReference type="PROSITE" id="PS00107">
    <property type="entry name" value="PROTEIN_KINASE_ATP"/>
    <property type="match status" value="1"/>
</dbReference>
<accession>A0A3B6FJ98</accession>
<dbReference type="InterPro" id="IPR000719">
    <property type="entry name" value="Prot_kinase_dom"/>
</dbReference>
<evidence type="ECO:0000256" key="10">
    <source>
        <dbReference type="ARBA" id="ARBA00022777"/>
    </source>
</evidence>
<dbReference type="PROSITE" id="PS00108">
    <property type="entry name" value="PROTEIN_KINASE_ST"/>
    <property type="match status" value="1"/>
</dbReference>
<feature type="chain" id="PRO_5043173821" description="non-specific serine/threonine protein kinase" evidence="20">
    <location>
        <begin position="25"/>
        <end position="637"/>
    </location>
</feature>
<evidence type="ECO:0000256" key="13">
    <source>
        <dbReference type="ARBA" id="ARBA00023136"/>
    </source>
</evidence>
<dbReference type="InterPro" id="IPR008271">
    <property type="entry name" value="Ser/Thr_kinase_AS"/>
</dbReference>
<dbReference type="InterPro" id="IPR001245">
    <property type="entry name" value="Ser-Thr/Tyr_kinase_cat_dom"/>
</dbReference>
<dbReference type="Gramene" id="TraesCS3B03G0109500.8">
    <property type="protein sequence ID" value="TraesCS3B03G0109500.8.CDS"/>
    <property type="gene ID" value="TraesCS3B03G0109500"/>
</dbReference>
<keyword evidence="11 18" id="KW-0067">ATP-binding</keyword>
<feature type="signal peptide" evidence="20">
    <location>
        <begin position="1"/>
        <end position="24"/>
    </location>
</feature>
<name>A0A3B6FJ98_WHEAT</name>
<evidence type="ECO:0000256" key="5">
    <source>
        <dbReference type="ARBA" id="ARBA00022553"/>
    </source>
</evidence>
<evidence type="ECO:0000256" key="14">
    <source>
        <dbReference type="ARBA" id="ARBA00023170"/>
    </source>
</evidence>
<proteinExistence type="predicted"/>
<dbReference type="GO" id="GO:0004674">
    <property type="term" value="F:protein serine/threonine kinase activity"/>
    <property type="evidence" value="ECO:0007669"/>
    <property type="project" value="UniProtKB-KW"/>
</dbReference>
<keyword evidence="4" id="KW-0723">Serine/threonine-protein kinase</keyword>
<feature type="binding site" evidence="18">
    <location>
        <position position="336"/>
    </location>
    <ligand>
        <name>ATP</name>
        <dbReference type="ChEBI" id="CHEBI:30616"/>
    </ligand>
</feature>
<evidence type="ECO:0000256" key="20">
    <source>
        <dbReference type="SAM" id="SignalP"/>
    </source>
</evidence>
<dbReference type="AlphaFoldDB" id="A0A3B6FJ98"/>
<evidence type="ECO:0000256" key="4">
    <source>
        <dbReference type="ARBA" id="ARBA00022527"/>
    </source>
</evidence>
<keyword evidence="15" id="KW-0325">Glycoprotein</keyword>
<dbReference type="GO" id="GO:0005886">
    <property type="term" value="C:plasma membrane"/>
    <property type="evidence" value="ECO:0007669"/>
    <property type="project" value="UniProtKB-SubCell"/>
</dbReference>
<dbReference type="InterPro" id="IPR011009">
    <property type="entry name" value="Kinase-like_dom_sf"/>
</dbReference>
<evidence type="ECO:0000256" key="6">
    <source>
        <dbReference type="ARBA" id="ARBA00022679"/>
    </source>
</evidence>
<evidence type="ECO:0000256" key="9">
    <source>
        <dbReference type="ARBA" id="ARBA00022741"/>
    </source>
</evidence>
<evidence type="ECO:0000256" key="19">
    <source>
        <dbReference type="SAM" id="Phobius"/>
    </source>
</evidence>
<comment type="subcellular location">
    <subcellularLocation>
        <location evidence="1">Cell membrane</location>
        <topology evidence="1">Single-pass type I membrane protein</topology>
    </subcellularLocation>
</comment>
<dbReference type="GO" id="GO:0030247">
    <property type="term" value="F:polysaccharide binding"/>
    <property type="evidence" value="ECO:0007669"/>
    <property type="project" value="InterPro"/>
</dbReference>
<evidence type="ECO:0000256" key="12">
    <source>
        <dbReference type="ARBA" id="ARBA00022989"/>
    </source>
</evidence>
<dbReference type="SMART" id="SM00220">
    <property type="entry name" value="S_TKc"/>
    <property type="match status" value="1"/>
</dbReference>
<dbReference type="SUPFAM" id="SSF56112">
    <property type="entry name" value="Protein kinase-like (PK-like)"/>
    <property type="match status" value="1"/>
</dbReference>
<keyword evidence="10" id="KW-0418">Kinase</keyword>
<keyword evidence="9 18" id="KW-0547">Nucleotide-binding</keyword>
<keyword evidence="13 19" id="KW-0472">Membrane</keyword>
<comment type="catalytic activity">
    <reaction evidence="17">
        <text>L-seryl-[protein] + ATP = O-phospho-L-seryl-[protein] + ADP + H(+)</text>
        <dbReference type="Rhea" id="RHEA:17989"/>
        <dbReference type="Rhea" id="RHEA-COMP:9863"/>
        <dbReference type="Rhea" id="RHEA-COMP:11604"/>
        <dbReference type="ChEBI" id="CHEBI:15378"/>
        <dbReference type="ChEBI" id="CHEBI:29999"/>
        <dbReference type="ChEBI" id="CHEBI:30616"/>
        <dbReference type="ChEBI" id="CHEBI:83421"/>
        <dbReference type="ChEBI" id="CHEBI:456216"/>
        <dbReference type="EC" id="2.7.11.1"/>
    </reaction>
</comment>
<evidence type="ECO:0000313" key="23">
    <source>
        <dbReference type="Proteomes" id="UP000019116"/>
    </source>
</evidence>
<dbReference type="InterPro" id="IPR025287">
    <property type="entry name" value="WAK_GUB"/>
</dbReference>
<dbReference type="PANTHER" id="PTHR46008:SF2">
    <property type="entry name" value="LEAF RUST 10 DISEASE-RESISTANCE LOCUS RECEPTOR-LIKE PROTEIN KINASE-LIKE 1.4"/>
    <property type="match status" value="1"/>
</dbReference>
<comment type="catalytic activity">
    <reaction evidence="16">
        <text>L-threonyl-[protein] + ATP = O-phospho-L-threonyl-[protein] + ADP + H(+)</text>
        <dbReference type="Rhea" id="RHEA:46608"/>
        <dbReference type="Rhea" id="RHEA-COMP:11060"/>
        <dbReference type="Rhea" id="RHEA-COMP:11605"/>
        <dbReference type="ChEBI" id="CHEBI:15378"/>
        <dbReference type="ChEBI" id="CHEBI:30013"/>
        <dbReference type="ChEBI" id="CHEBI:30616"/>
        <dbReference type="ChEBI" id="CHEBI:61977"/>
        <dbReference type="ChEBI" id="CHEBI:456216"/>
        <dbReference type="EC" id="2.7.11.1"/>
    </reaction>
</comment>
<feature type="transmembrane region" description="Helical" evidence="19">
    <location>
        <begin position="237"/>
        <end position="258"/>
    </location>
</feature>
<evidence type="ECO:0000256" key="15">
    <source>
        <dbReference type="ARBA" id="ARBA00023180"/>
    </source>
</evidence>
<keyword evidence="14" id="KW-0675">Receptor</keyword>
<protein>
    <recommendedName>
        <fullName evidence="2">non-specific serine/threonine protein kinase</fullName>
        <ecNumber evidence="2">2.7.11.1</ecNumber>
    </recommendedName>
</protein>
<evidence type="ECO:0000256" key="1">
    <source>
        <dbReference type="ARBA" id="ARBA00004251"/>
    </source>
</evidence>
<dbReference type="GO" id="GO:0005524">
    <property type="term" value="F:ATP binding"/>
    <property type="evidence" value="ECO:0007669"/>
    <property type="project" value="UniProtKB-UniRule"/>
</dbReference>
<dbReference type="OrthoDB" id="4062651at2759"/>
<dbReference type="SMR" id="A0A3B6FJ98"/>
<keyword evidence="3" id="KW-1003">Cell membrane</keyword>
<keyword evidence="5" id="KW-0597">Phosphoprotein</keyword>
<evidence type="ECO:0000256" key="17">
    <source>
        <dbReference type="ARBA" id="ARBA00048679"/>
    </source>
</evidence>
<organism evidence="22">
    <name type="scientific">Triticum aestivum</name>
    <name type="common">Wheat</name>
    <dbReference type="NCBI Taxonomy" id="4565"/>
    <lineage>
        <taxon>Eukaryota</taxon>
        <taxon>Viridiplantae</taxon>
        <taxon>Streptophyta</taxon>
        <taxon>Embryophyta</taxon>
        <taxon>Tracheophyta</taxon>
        <taxon>Spermatophyta</taxon>
        <taxon>Magnoliopsida</taxon>
        <taxon>Liliopsida</taxon>
        <taxon>Poales</taxon>
        <taxon>Poaceae</taxon>
        <taxon>BOP clade</taxon>
        <taxon>Pooideae</taxon>
        <taxon>Triticodae</taxon>
        <taxon>Triticeae</taxon>
        <taxon>Triticinae</taxon>
        <taxon>Triticum</taxon>
    </lineage>
</organism>
<keyword evidence="8 20" id="KW-0732">Signal</keyword>
<dbReference type="Pfam" id="PF07714">
    <property type="entry name" value="PK_Tyr_Ser-Thr"/>
    <property type="match status" value="1"/>
</dbReference>
<keyword evidence="12 19" id="KW-1133">Transmembrane helix</keyword>
<evidence type="ECO:0000256" key="3">
    <source>
        <dbReference type="ARBA" id="ARBA00022475"/>
    </source>
</evidence>
<gene>
    <name evidence="22" type="primary">LOC123068393</name>
</gene>
<evidence type="ECO:0000256" key="16">
    <source>
        <dbReference type="ARBA" id="ARBA00047899"/>
    </source>
</evidence>
<keyword evidence="7 19" id="KW-0812">Transmembrane</keyword>
<evidence type="ECO:0000256" key="8">
    <source>
        <dbReference type="ARBA" id="ARBA00022729"/>
    </source>
</evidence>
<dbReference type="InterPro" id="IPR017441">
    <property type="entry name" value="Protein_kinase_ATP_BS"/>
</dbReference>
<evidence type="ECO:0000256" key="18">
    <source>
        <dbReference type="PROSITE-ProRule" id="PRU10141"/>
    </source>
</evidence>
<evidence type="ECO:0000259" key="21">
    <source>
        <dbReference type="PROSITE" id="PS50011"/>
    </source>
</evidence>
<dbReference type="PROSITE" id="PS50011">
    <property type="entry name" value="PROTEIN_KINASE_DOM"/>
    <property type="match status" value="1"/>
</dbReference>
<dbReference type="Gene3D" id="1.10.510.10">
    <property type="entry name" value="Transferase(Phosphotransferase) domain 1"/>
    <property type="match status" value="1"/>
</dbReference>
<evidence type="ECO:0000313" key="22">
    <source>
        <dbReference type="EnsemblPlants" id="TraesCS3B02G049100.8"/>
    </source>
</evidence>
<dbReference type="PANTHER" id="PTHR46008">
    <property type="entry name" value="LEAF RUST 10 DISEASE-RESISTANCE LOCUS RECEPTOR-LIKE PROTEIN KINASE-LIKE 1.4"/>
    <property type="match status" value="1"/>
</dbReference>
<dbReference type="FunFam" id="1.10.510.10:FF:000161">
    <property type="entry name" value="Wall-associated receptor kinase-like 20"/>
    <property type="match status" value="1"/>
</dbReference>
<evidence type="ECO:0000256" key="11">
    <source>
        <dbReference type="ARBA" id="ARBA00022840"/>
    </source>
</evidence>
<dbReference type="EnsemblPlants" id="TraesCS3B02G049100.8">
    <property type="protein sequence ID" value="TraesCS3B02G049100.8"/>
    <property type="gene ID" value="TraesCS3B02G049100"/>
</dbReference>